<dbReference type="EMBL" id="CP019454">
    <property type="protein sequence ID" value="AUW93291.1"/>
    <property type="molecule type" value="Genomic_DNA"/>
</dbReference>
<evidence type="ECO:0000313" key="1">
    <source>
        <dbReference type="EMBL" id="AUW93291.1"/>
    </source>
</evidence>
<reference evidence="1 2" key="1">
    <citation type="journal article" date="2019" name="Sci. Rep.">
        <title>Sulfobacillus thermotolerans: new insights into resistance and metabolic capacities of acidophilic chemolithotrophs.</title>
        <authorList>
            <person name="Panyushkina A.E."/>
            <person name="Babenko V.V."/>
            <person name="Nikitina A.S."/>
            <person name="Selezneva O.V."/>
            <person name="Tsaplina I.A."/>
            <person name="Letarova M.A."/>
            <person name="Kostryukova E.S."/>
            <person name="Letarov A.V."/>
        </authorList>
    </citation>
    <scope>NUCLEOTIDE SEQUENCE [LARGE SCALE GENOMIC DNA]</scope>
    <source>
        <strain evidence="1 2">Kr1</strain>
    </source>
</reference>
<keyword evidence="2" id="KW-1185">Reference proteome</keyword>
<sequence length="64" mass="7365">MQHLTFGVDSLTEAQNLKNILWDSYQVRGEVEIIPQEHDKYRVNVISEKDLTPSQLEKLPGKQG</sequence>
<dbReference type="Proteomes" id="UP000325292">
    <property type="component" value="Chromosome"/>
</dbReference>
<gene>
    <name evidence="1" type="ORF">BXT84_04425</name>
</gene>
<name>A0ABM6RPE7_9FIRM</name>
<protein>
    <submittedName>
        <fullName evidence="1">Uncharacterized protein</fullName>
    </submittedName>
</protein>
<accession>A0ABM6RPE7</accession>
<organism evidence="1 2">
    <name type="scientific">Sulfobacillus thermotolerans</name>
    <dbReference type="NCBI Taxonomy" id="338644"/>
    <lineage>
        <taxon>Bacteria</taxon>
        <taxon>Bacillati</taxon>
        <taxon>Bacillota</taxon>
        <taxon>Clostridia</taxon>
        <taxon>Eubacteriales</taxon>
        <taxon>Clostridiales Family XVII. Incertae Sedis</taxon>
        <taxon>Sulfobacillus</taxon>
    </lineage>
</organism>
<proteinExistence type="predicted"/>
<evidence type="ECO:0000313" key="2">
    <source>
        <dbReference type="Proteomes" id="UP000325292"/>
    </source>
</evidence>